<dbReference type="RefSeq" id="WP_072821637.1">
    <property type="nucleotide sequence ID" value="NZ_LT670849.1"/>
</dbReference>
<keyword evidence="2" id="KW-0238">DNA-binding</keyword>
<proteinExistence type="predicted"/>
<dbReference type="Gene3D" id="1.10.10.10">
    <property type="entry name" value="Winged helix-like DNA-binding domain superfamily/Winged helix DNA-binding domain"/>
    <property type="match status" value="1"/>
</dbReference>
<dbReference type="PANTHER" id="PTHR43537:SF44">
    <property type="entry name" value="GNTR FAMILY REGULATORY PROTEIN"/>
    <property type="match status" value="1"/>
</dbReference>
<dbReference type="GO" id="GO:0003700">
    <property type="term" value="F:DNA-binding transcription factor activity"/>
    <property type="evidence" value="ECO:0007669"/>
    <property type="project" value="InterPro"/>
</dbReference>
<evidence type="ECO:0000313" key="5">
    <source>
        <dbReference type="EMBL" id="SHN81662.1"/>
    </source>
</evidence>
<sequence>MSYRQVRRSTGPNNLTDRITLMLRDDIVRGKYEPGERLPAGKDLGEAFGVSITVIREALSRLKSDGLIASHQGKGVFVEDDAKARPFRLATSEGPGRSLRHIFELRMGVELQAATLAAERRKPADLRAMSDCLKQMEPNKNSFEQALVADIAFHLSIARATQNPLIFSFMQFLQPHLYESISKARASSARKAQTTQIVYKDHTAIYEAIAASDPAGARRATRRVLERSLRRLEKEQDEA</sequence>
<dbReference type="CDD" id="cd07377">
    <property type="entry name" value="WHTH_GntR"/>
    <property type="match status" value="1"/>
</dbReference>
<dbReference type="Pfam" id="PF07729">
    <property type="entry name" value="FCD"/>
    <property type="match status" value="1"/>
</dbReference>
<keyword evidence="6" id="KW-1185">Reference proteome</keyword>
<dbReference type="EMBL" id="LT670849">
    <property type="protein sequence ID" value="SHN81662.1"/>
    <property type="molecule type" value="Genomic_DNA"/>
</dbReference>
<keyword evidence="3" id="KW-0804">Transcription</keyword>
<gene>
    <name evidence="5" type="ORF">SAMN05444170_4841</name>
</gene>
<dbReference type="GO" id="GO:0003677">
    <property type="term" value="F:DNA binding"/>
    <property type="evidence" value="ECO:0007669"/>
    <property type="project" value="UniProtKB-KW"/>
</dbReference>
<dbReference type="SMART" id="SM00895">
    <property type="entry name" value="FCD"/>
    <property type="match status" value="1"/>
</dbReference>
<dbReference type="Gene3D" id="1.20.120.530">
    <property type="entry name" value="GntR ligand-binding domain-like"/>
    <property type="match status" value="1"/>
</dbReference>
<dbReference type="PANTHER" id="PTHR43537">
    <property type="entry name" value="TRANSCRIPTIONAL REGULATOR, GNTR FAMILY"/>
    <property type="match status" value="1"/>
</dbReference>
<reference evidence="6" key="1">
    <citation type="submission" date="2016-11" db="EMBL/GenBank/DDBJ databases">
        <authorList>
            <person name="Varghese N."/>
            <person name="Submissions S."/>
        </authorList>
    </citation>
    <scope>NUCLEOTIDE SEQUENCE [LARGE SCALE GENOMIC DNA]</scope>
    <source>
        <strain evidence="6">GAS401</strain>
    </source>
</reference>
<dbReference type="InterPro" id="IPR011711">
    <property type="entry name" value="GntR_C"/>
</dbReference>
<evidence type="ECO:0000256" key="2">
    <source>
        <dbReference type="ARBA" id="ARBA00023125"/>
    </source>
</evidence>
<keyword evidence="1" id="KW-0805">Transcription regulation</keyword>
<dbReference type="InterPro" id="IPR000524">
    <property type="entry name" value="Tscrpt_reg_HTH_GntR"/>
</dbReference>
<evidence type="ECO:0000259" key="4">
    <source>
        <dbReference type="PROSITE" id="PS50949"/>
    </source>
</evidence>
<evidence type="ECO:0000256" key="1">
    <source>
        <dbReference type="ARBA" id="ARBA00023015"/>
    </source>
</evidence>
<name>A0A1M7UF51_9BRAD</name>
<dbReference type="PROSITE" id="PS50949">
    <property type="entry name" value="HTH_GNTR"/>
    <property type="match status" value="1"/>
</dbReference>
<dbReference type="Pfam" id="PF00392">
    <property type="entry name" value="GntR"/>
    <property type="match status" value="1"/>
</dbReference>
<feature type="domain" description="HTH gntR-type" evidence="4">
    <location>
        <begin position="13"/>
        <end position="81"/>
    </location>
</feature>
<dbReference type="SUPFAM" id="SSF48008">
    <property type="entry name" value="GntR ligand-binding domain-like"/>
    <property type="match status" value="1"/>
</dbReference>
<dbReference type="InterPro" id="IPR036388">
    <property type="entry name" value="WH-like_DNA-bd_sf"/>
</dbReference>
<dbReference type="AlphaFoldDB" id="A0A1M7UF51"/>
<dbReference type="InterPro" id="IPR008920">
    <property type="entry name" value="TF_FadR/GntR_C"/>
</dbReference>
<protein>
    <submittedName>
        <fullName evidence="5">Transcriptional regulator, GntR family</fullName>
    </submittedName>
</protein>
<dbReference type="InterPro" id="IPR036390">
    <property type="entry name" value="WH_DNA-bd_sf"/>
</dbReference>
<dbReference type="Proteomes" id="UP000184096">
    <property type="component" value="Chromosome I"/>
</dbReference>
<organism evidence="5 6">
    <name type="scientific">Bradyrhizobium erythrophlei</name>
    <dbReference type="NCBI Taxonomy" id="1437360"/>
    <lineage>
        <taxon>Bacteria</taxon>
        <taxon>Pseudomonadati</taxon>
        <taxon>Pseudomonadota</taxon>
        <taxon>Alphaproteobacteria</taxon>
        <taxon>Hyphomicrobiales</taxon>
        <taxon>Nitrobacteraceae</taxon>
        <taxon>Bradyrhizobium</taxon>
    </lineage>
</organism>
<dbReference type="SUPFAM" id="SSF46785">
    <property type="entry name" value="Winged helix' DNA-binding domain"/>
    <property type="match status" value="1"/>
</dbReference>
<evidence type="ECO:0000256" key="3">
    <source>
        <dbReference type="ARBA" id="ARBA00023163"/>
    </source>
</evidence>
<dbReference type="SMART" id="SM00345">
    <property type="entry name" value="HTH_GNTR"/>
    <property type="match status" value="1"/>
</dbReference>
<dbReference type="OrthoDB" id="9805385at2"/>
<accession>A0A1M7UF51</accession>
<evidence type="ECO:0000313" key="6">
    <source>
        <dbReference type="Proteomes" id="UP000184096"/>
    </source>
</evidence>